<accession>A0ABX2VTQ8</accession>
<protein>
    <submittedName>
        <fullName evidence="2">Uncharacterized protein</fullName>
    </submittedName>
</protein>
<keyword evidence="3" id="KW-1185">Reference proteome</keyword>
<feature type="compositionally biased region" description="Polar residues" evidence="1">
    <location>
        <begin position="145"/>
        <end position="166"/>
    </location>
</feature>
<name>A0ABX2VTQ8_AJEDR</name>
<proteinExistence type="predicted"/>
<evidence type="ECO:0000313" key="2">
    <source>
        <dbReference type="EMBL" id="OAT00572.1"/>
    </source>
</evidence>
<evidence type="ECO:0000256" key="1">
    <source>
        <dbReference type="SAM" id="MobiDB-lite"/>
    </source>
</evidence>
<dbReference type="Proteomes" id="UP000002039">
    <property type="component" value="Unassembled WGS sequence"/>
</dbReference>
<evidence type="ECO:0000313" key="3">
    <source>
        <dbReference type="Proteomes" id="UP000002039"/>
    </source>
</evidence>
<reference evidence="3" key="2">
    <citation type="journal article" date="2015" name="PLoS Genet.">
        <title>The dynamic genome and transcriptome of the human fungal pathogen Blastomyces and close relative Emmonsia.</title>
        <authorList>
            <person name="Munoz J.F."/>
            <person name="Gauthier G.M."/>
            <person name="Desjardins C.A."/>
            <person name="Gallo J.E."/>
            <person name="Holder J."/>
            <person name="Sullivan T.D."/>
            <person name="Marty A.J."/>
            <person name="Carmen J.C."/>
            <person name="Chen Z."/>
            <person name="Ding L."/>
            <person name="Gujja S."/>
            <person name="Magrini V."/>
            <person name="Misas E."/>
            <person name="Mitreva M."/>
            <person name="Priest M."/>
            <person name="Saif S."/>
            <person name="Whiston E.A."/>
            <person name="Young S."/>
            <person name="Zeng Q."/>
            <person name="Goldman W.E."/>
            <person name="Mardis E.R."/>
            <person name="Taylor J.W."/>
            <person name="McEwen J.G."/>
            <person name="Clay O.K."/>
            <person name="Klein B.S."/>
            <person name="Cuomo C.A."/>
        </authorList>
    </citation>
    <scope>NUCLEOTIDE SEQUENCE [LARGE SCALE GENOMIC DNA]</scope>
    <source>
        <strain evidence="3">ER-3 / ATCC MYA-2586</strain>
    </source>
</reference>
<gene>
    <name evidence="2" type="ORF">BDCG_03081</name>
</gene>
<dbReference type="EMBL" id="EQ999975">
    <property type="protein sequence ID" value="OAT00573.1"/>
    <property type="molecule type" value="Genomic_DNA"/>
</dbReference>
<feature type="compositionally biased region" description="Basic residues" evidence="1">
    <location>
        <begin position="1"/>
        <end position="12"/>
    </location>
</feature>
<sequence length="291" mass="32508">MSQKRRPRRLRTHAAGSKTIIGAKQPADSSPHDSQTPSKYLKVTKSMSRYSLQQTGECGLAVNDRTSGEEWEWSELVDESEWKEYEEIAASPTSEEKELGNRAMIKLDLFADIEWSKNARPIRTRRTEPDDGGGAGPSGSRRQSQEPPTRQTEQSSAEQHGSSCQDIHSMPGEPGEASQNSQPGVEGSSVIPSIEEPRSTTSPAKRLLMRIRTWAGENPLSKTNLRPRLSDKFPSFPFPTRPGRRKEALFLEDGVRRPRRAVTSSRPTAPTRASARLRQESASHRGRRTQH</sequence>
<dbReference type="RefSeq" id="XP_045280299.1">
    <property type="nucleotide sequence ID" value="XM_045418675.1"/>
</dbReference>
<organism evidence="2 3">
    <name type="scientific">Ajellomyces dermatitidis (strain ER-3 / ATCC MYA-2586)</name>
    <name type="common">Blastomyces dermatitidis</name>
    <dbReference type="NCBI Taxonomy" id="559297"/>
    <lineage>
        <taxon>Eukaryota</taxon>
        <taxon>Fungi</taxon>
        <taxon>Dikarya</taxon>
        <taxon>Ascomycota</taxon>
        <taxon>Pezizomycotina</taxon>
        <taxon>Eurotiomycetes</taxon>
        <taxon>Eurotiomycetidae</taxon>
        <taxon>Onygenales</taxon>
        <taxon>Ajellomycetaceae</taxon>
        <taxon>Blastomyces</taxon>
    </lineage>
</organism>
<feature type="compositionally biased region" description="Basic and acidic residues" evidence="1">
    <location>
        <begin position="245"/>
        <end position="256"/>
    </location>
</feature>
<reference evidence="2" key="1">
    <citation type="submission" date="2009-02" db="EMBL/GenBank/DDBJ databases">
        <title>The Genome Sequence of Blastomyces dermatitidis strain ER-3.</title>
        <authorList>
            <consortium name="The Broad Institute Genome Sequencing Platform"/>
            <consortium name="Broad Institute Microbial Sequencing Center."/>
            <person name="Champion M."/>
            <person name="Cuomo C."/>
            <person name="Ma L.-J."/>
            <person name="Henn M.R."/>
            <person name="Klein B."/>
            <person name="Goldman B."/>
            <person name="Young S."/>
            <person name="Kodira C.D."/>
            <person name="Zeng Q."/>
            <person name="Koehrsen M."/>
            <person name="Alvarado L."/>
            <person name="Berlin A.M."/>
            <person name="Heiman D.I."/>
            <person name="Hepburn T.A."/>
            <person name="Saif S."/>
            <person name="Shea T.D."/>
            <person name="Shenoy N."/>
            <person name="Sykes S."/>
            <person name="Galagan J."/>
            <person name="Nusbaum C."/>
            <person name="Birren B."/>
        </authorList>
    </citation>
    <scope>NUCLEOTIDE SEQUENCE</scope>
    <source>
        <strain evidence="2">ER-3</strain>
    </source>
</reference>
<dbReference type="EMBL" id="EQ999975">
    <property type="protein sequence ID" value="OAT00572.1"/>
    <property type="molecule type" value="Genomic_DNA"/>
</dbReference>
<feature type="region of interest" description="Disordered" evidence="1">
    <location>
        <begin position="1"/>
        <end position="38"/>
    </location>
</feature>
<feature type="region of interest" description="Disordered" evidence="1">
    <location>
        <begin position="116"/>
        <end position="205"/>
    </location>
</feature>
<dbReference type="GeneID" id="69025431"/>
<feature type="region of interest" description="Disordered" evidence="1">
    <location>
        <begin position="219"/>
        <end position="291"/>
    </location>
</feature>
<dbReference type="RefSeq" id="XP_045280300.1">
    <property type="nucleotide sequence ID" value="XM_045418676.1"/>
</dbReference>